<name>A0ABQ0EI94_APOSI</name>
<comment type="caution">
    <text evidence="1">The sequence shown here is derived from an EMBL/GenBank/DDBJ whole genome shotgun (WGS) entry which is preliminary data.</text>
</comment>
<gene>
    <name evidence="1" type="ORF">APTSU1_000194900</name>
</gene>
<keyword evidence="2" id="KW-1185">Reference proteome</keyword>
<organism evidence="1 2">
    <name type="scientific">Apodemus speciosus</name>
    <name type="common">Large Japanese field mouse</name>
    <dbReference type="NCBI Taxonomy" id="105296"/>
    <lineage>
        <taxon>Eukaryota</taxon>
        <taxon>Metazoa</taxon>
        <taxon>Chordata</taxon>
        <taxon>Craniata</taxon>
        <taxon>Vertebrata</taxon>
        <taxon>Euteleostomi</taxon>
        <taxon>Mammalia</taxon>
        <taxon>Eutheria</taxon>
        <taxon>Euarchontoglires</taxon>
        <taxon>Glires</taxon>
        <taxon>Rodentia</taxon>
        <taxon>Myomorpha</taxon>
        <taxon>Muroidea</taxon>
        <taxon>Muridae</taxon>
        <taxon>Murinae</taxon>
        <taxon>Apodemus</taxon>
    </lineage>
</organism>
<proteinExistence type="predicted"/>
<reference evidence="1 2" key="1">
    <citation type="submission" date="2024-08" db="EMBL/GenBank/DDBJ databases">
        <title>The draft genome of Apodemus speciosus.</title>
        <authorList>
            <person name="Nabeshima K."/>
            <person name="Suzuki S."/>
            <person name="Onuma M."/>
        </authorList>
    </citation>
    <scope>NUCLEOTIDE SEQUENCE [LARGE SCALE GENOMIC DNA]</scope>
    <source>
        <strain evidence="1">IB14-021</strain>
    </source>
</reference>
<evidence type="ECO:0000313" key="1">
    <source>
        <dbReference type="EMBL" id="GAB1286719.1"/>
    </source>
</evidence>
<protein>
    <submittedName>
        <fullName evidence="1">Uncharacterized protein</fullName>
    </submittedName>
</protein>
<sequence>MHPGGKYLKDFAVKAAGVILTMGLPLATVLGEITLQDLAVHPLAMVQPLQDLVAHPITMVQGKITLQVLDVQPLAILVHITEKSEEMKTQEEESAWNPLLTSHQI</sequence>
<dbReference type="EMBL" id="BAAFST010000002">
    <property type="protein sequence ID" value="GAB1286719.1"/>
    <property type="molecule type" value="Genomic_DNA"/>
</dbReference>
<accession>A0ABQ0EI94</accession>
<dbReference type="Proteomes" id="UP001623349">
    <property type="component" value="Unassembled WGS sequence"/>
</dbReference>
<evidence type="ECO:0000313" key="2">
    <source>
        <dbReference type="Proteomes" id="UP001623349"/>
    </source>
</evidence>